<evidence type="ECO:0008006" key="4">
    <source>
        <dbReference type="Google" id="ProtNLM"/>
    </source>
</evidence>
<feature type="transmembrane region" description="Helical" evidence="1">
    <location>
        <begin position="121"/>
        <end position="147"/>
    </location>
</feature>
<reference evidence="2 3" key="1">
    <citation type="submission" date="2020-08" db="EMBL/GenBank/DDBJ databases">
        <title>A Genomic Blueprint of the Chicken Gut Microbiome.</title>
        <authorList>
            <person name="Gilroy R."/>
            <person name="Ravi A."/>
            <person name="Getino M."/>
            <person name="Pursley I."/>
            <person name="Horton D.L."/>
            <person name="Alikhan N.-F."/>
            <person name="Baker D."/>
            <person name="Gharbi K."/>
            <person name="Hall N."/>
            <person name="Watson M."/>
            <person name="Adriaenssens E.M."/>
            <person name="Foster-Nyarko E."/>
            <person name="Jarju S."/>
            <person name="Secka A."/>
            <person name="Antonio M."/>
            <person name="Oren A."/>
            <person name="Chaudhuri R."/>
            <person name="La Ragione R.M."/>
            <person name="Hildebrand F."/>
            <person name="Pallen M.J."/>
        </authorList>
    </citation>
    <scope>NUCLEOTIDE SEQUENCE [LARGE SCALE GENOMIC DNA]</scope>
    <source>
        <strain evidence="2 3">Sa2BVA3</strain>
    </source>
</reference>
<organism evidence="2 3">
    <name type="scientific">Luteimonas colneyensis</name>
    <dbReference type="NCBI Taxonomy" id="2762230"/>
    <lineage>
        <taxon>Bacteria</taxon>
        <taxon>Pseudomonadati</taxon>
        <taxon>Pseudomonadota</taxon>
        <taxon>Gammaproteobacteria</taxon>
        <taxon>Lysobacterales</taxon>
        <taxon>Lysobacteraceae</taxon>
        <taxon>Luteimonas</taxon>
    </lineage>
</organism>
<keyword evidence="3" id="KW-1185">Reference proteome</keyword>
<feature type="transmembrane region" description="Helical" evidence="1">
    <location>
        <begin position="159"/>
        <end position="180"/>
    </location>
</feature>
<comment type="caution">
    <text evidence="2">The sequence shown here is derived from an EMBL/GenBank/DDBJ whole genome shotgun (WGS) entry which is preliminary data.</text>
</comment>
<feature type="transmembrane region" description="Helical" evidence="1">
    <location>
        <begin position="42"/>
        <end position="63"/>
    </location>
</feature>
<evidence type="ECO:0000256" key="1">
    <source>
        <dbReference type="SAM" id="Phobius"/>
    </source>
</evidence>
<name>A0ABR8UL87_9GAMM</name>
<dbReference type="EMBL" id="JACSQJ010000007">
    <property type="protein sequence ID" value="MBD7988795.1"/>
    <property type="molecule type" value="Genomic_DNA"/>
</dbReference>
<proteinExistence type="predicted"/>
<dbReference type="RefSeq" id="WP_191729962.1">
    <property type="nucleotide sequence ID" value="NZ_JACSQJ010000007.1"/>
</dbReference>
<feature type="transmembrane region" description="Helical" evidence="1">
    <location>
        <begin position="75"/>
        <end position="100"/>
    </location>
</feature>
<sequence length="215" mass="23173">MELDELRTAWQALGRQLEHHDALQLRMYRSDRLDAARRGLRPLVWGQALQIAFGLALLLLGLACWTRNTDVPALLATGLILHAFGLLNIVLAALTIGLAASIDYGAPVLDIQRRLARLLRLFGINAKACGLPWWIMWVLVVVAVAGLQGLPAGAGTPGWITLSLGVGLAGLLATGAWAWLRRPAAPDPATPRCDGGDGIRRSQRILADLDAFERG</sequence>
<dbReference type="Proteomes" id="UP000647183">
    <property type="component" value="Unassembled WGS sequence"/>
</dbReference>
<keyword evidence="1" id="KW-1133">Transmembrane helix</keyword>
<keyword evidence="1" id="KW-0472">Membrane</keyword>
<gene>
    <name evidence="2" type="ORF">H9645_12225</name>
</gene>
<accession>A0ABR8UL87</accession>
<evidence type="ECO:0000313" key="2">
    <source>
        <dbReference type="EMBL" id="MBD7988795.1"/>
    </source>
</evidence>
<keyword evidence="1" id="KW-0812">Transmembrane</keyword>
<evidence type="ECO:0000313" key="3">
    <source>
        <dbReference type="Proteomes" id="UP000647183"/>
    </source>
</evidence>
<protein>
    <recommendedName>
        <fullName evidence="4">Serine/threonine protein kinase</fullName>
    </recommendedName>
</protein>